<comment type="caution">
    <text evidence="2">The sequence shown here is derived from an EMBL/GenBank/DDBJ whole genome shotgun (WGS) entry which is preliminary data.</text>
</comment>
<reference evidence="2 3" key="1">
    <citation type="submission" date="2024-05" db="EMBL/GenBank/DDBJ databases">
        <authorList>
            <person name="Wallberg A."/>
        </authorList>
    </citation>
    <scope>NUCLEOTIDE SEQUENCE [LARGE SCALE GENOMIC DNA]</scope>
</reference>
<organism evidence="2 3">
    <name type="scientific">Meganyctiphanes norvegica</name>
    <name type="common">Northern krill</name>
    <name type="synonym">Thysanopoda norvegica</name>
    <dbReference type="NCBI Taxonomy" id="48144"/>
    <lineage>
        <taxon>Eukaryota</taxon>
        <taxon>Metazoa</taxon>
        <taxon>Ecdysozoa</taxon>
        <taxon>Arthropoda</taxon>
        <taxon>Crustacea</taxon>
        <taxon>Multicrustacea</taxon>
        <taxon>Malacostraca</taxon>
        <taxon>Eumalacostraca</taxon>
        <taxon>Eucarida</taxon>
        <taxon>Euphausiacea</taxon>
        <taxon>Euphausiidae</taxon>
        <taxon>Meganyctiphanes</taxon>
    </lineage>
</organism>
<protein>
    <submittedName>
        <fullName evidence="2">Uncharacterized protein</fullName>
    </submittedName>
</protein>
<dbReference type="EMBL" id="CAXKWB010016346">
    <property type="protein sequence ID" value="CAL4115994.1"/>
    <property type="molecule type" value="Genomic_DNA"/>
</dbReference>
<proteinExistence type="predicted"/>
<sequence length="543" mass="57926">ISCECAADQLCLVNISVNPVCNLTLNLYGRKPGASTPYIYKLQTSRRFITSMNYSKVGGEVGGISSLGIGVGALGASTNCPSAIGNTDFMSLPTAATVTTQPTLSLTFPTSSTFTFLNTASTSPSSSYYTGPGSSPPVLPPVSRPSLANMWGIGGFRSPTLPIPPPMPPNTVPSTMGNPQMPSASYFTAPRMGFNFRMSGTSFIYKRKQDEDIDELTPKPKQQITEEKMAAHMNALHISEQFKNHCLDKRSRISHSSQKHVWDMEGDDDSDSDTAEQSLKPTGSIVIAKEVQQIIPGDNKLPQSLFKKYTEPSMEMVLWKPPGDIIRNIITTKVNEQQQQLLLDEVQTFKDSRTSSSATDAATIIGGAPTSKVAAPMGSSAISRVNGVIGEPSTSGTTSSSASSSPDSGISLSSPPPSLSFLAGTSTRTNSASYDNDNGVNSSSLSSDLGPFPSTSSGIVSNGANYFPPLGRPPSPLPEAYAEEDFSDRMEFNNNNGNAPNYMWLEENNNSALMDLNVMAGQQRPPNPEDLPPLPDDADDMDL</sequence>
<name>A0AAV2R575_MEGNR</name>
<dbReference type="Proteomes" id="UP001497623">
    <property type="component" value="Unassembled WGS sequence"/>
</dbReference>
<feature type="compositionally biased region" description="Polar residues" evidence="1">
    <location>
        <begin position="423"/>
        <end position="450"/>
    </location>
</feature>
<feature type="region of interest" description="Disordered" evidence="1">
    <location>
        <begin position="386"/>
        <end position="450"/>
    </location>
</feature>
<feature type="compositionally biased region" description="Pro residues" evidence="1">
    <location>
        <begin position="525"/>
        <end position="535"/>
    </location>
</feature>
<evidence type="ECO:0000256" key="1">
    <source>
        <dbReference type="SAM" id="MobiDB-lite"/>
    </source>
</evidence>
<dbReference type="PANTHER" id="PTHR16246:SF2">
    <property type="entry name" value="HOST CELL FACTOR C1 REGULATOR 1"/>
    <property type="match status" value="1"/>
</dbReference>
<evidence type="ECO:0000313" key="3">
    <source>
        <dbReference type="Proteomes" id="UP001497623"/>
    </source>
</evidence>
<feature type="compositionally biased region" description="Low complexity" evidence="1">
    <location>
        <begin position="392"/>
        <end position="413"/>
    </location>
</feature>
<feature type="region of interest" description="Disordered" evidence="1">
    <location>
        <begin position="253"/>
        <end position="280"/>
    </location>
</feature>
<gene>
    <name evidence="2" type="ORF">MNOR_LOCUS20852</name>
</gene>
<feature type="non-terminal residue" evidence="2">
    <location>
        <position position="1"/>
    </location>
</feature>
<dbReference type="InterPro" id="IPR029195">
    <property type="entry name" value="HCFC1R1"/>
</dbReference>
<dbReference type="PANTHER" id="PTHR16246">
    <property type="entry name" value="HOST CELL FACTOR C1 REGULATOR 1"/>
    <property type="match status" value="1"/>
</dbReference>
<feature type="compositionally biased region" description="Acidic residues" evidence="1">
    <location>
        <begin position="264"/>
        <end position="274"/>
    </location>
</feature>
<feature type="region of interest" description="Disordered" evidence="1">
    <location>
        <begin position="520"/>
        <end position="543"/>
    </location>
</feature>
<evidence type="ECO:0000313" key="2">
    <source>
        <dbReference type="EMBL" id="CAL4115994.1"/>
    </source>
</evidence>
<keyword evidence="3" id="KW-1185">Reference proteome</keyword>
<dbReference type="AlphaFoldDB" id="A0AAV2R575"/>
<accession>A0AAV2R575</accession>